<evidence type="ECO:0000259" key="2">
    <source>
        <dbReference type="SMART" id="SM00014"/>
    </source>
</evidence>
<feature type="transmembrane region" description="Helical" evidence="1">
    <location>
        <begin position="91"/>
        <end position="109"/>
    </location>
</feature>
<dbReference type="EMBL" id="JACGLT010000001">
    <property type="protein sequence ID" value="MBA6151307.1"/>
    <property type="molecule type" value="Genomic_DNA"/>
</dbReference>
<gene>
    <name evidence="3" type="ORF">H3Z82_01045</name>
</gene>
<comment type="caution">
    <text evidence="3">The sequence shown here is derived from an EMBL/GenBank/DDBJ whole genome shotgun (WGS) entry which is preliminary data.</text>
</comment>
<organism evidence="3 4">
    <name type="scientific">Gelidibacter maritimus</name>
    <dbReference type="NCBI Taxonomy" id="2761487"/>
    <lineage>
        <taxon>Bacteria</taxon>
        <taxon>Pseudomonadati</taxon>
        <taxon>Bacteroidota</taxon>
        <taxon>Flavobacteriia</taxon>
        <taxon>Flavobacteriales</taxon>
        <taxon>Flavobacteriaceae</taxon>
        <taxon>Gelidibacter</taxon>
    </lineage>
</organism>
<dbReference type="PANTHER" id="PTHR14969">
    <property type="entry name" value="SPHINGOSINE-1-PHOSPHATE PHOSPHOHYDROLASE"/>
    <property type="match status" value="1"/>
</dbReference>
<keyword evidence="4" id="KW-1185">Reference proteome</keyword>
<feature type="transmembrane region" description="Helical" evidence="1">
    <location>
        <begin position="216"/>
        <end position="236"/>
    </location>
</feature>
<dbReference type="Pfam" id="PF01569">
    <property type="entry name" value="PAP2"/>
    <property type="match status" value="1"/>
</dbReference>
<protein>
    <submittedName>
        <fullName evidence="3">Phosphatase PAP2 family protein</fullName>
    </submittedName>
</protein>
<evidence type="ECO:0000256" key="1">
    <source>
        <dbReference type="SAM" id="Phobius"/>
    </source>
</evidence>
<dbReference type="Gene3D" id="1.20.144.10">
    <property type="entry name" value="Phosphatidic acid phosphatase type 2/haloperoxidase"/>
    <property type="match status" value="1"/>
</dbReference>
<dbReference type="PANTHER" id="PTHR14969:SF13">
    <property type="entry name" value="AT30094P"/>
    <property type="match status" value="1"/>
</dbReference>
<dbReference type="InterPro" id="IPR000326">
    <property type="entry name" value="PAP2/HPO"/>
</dbReference>
<dbReference type="RefSeq" id="WP_182202022.1">
    <property type="nucleotide sequence ID" value="NZ_JACGLT010000001.1"/>
</dbReference>
<evidence type="ECO:0000313" key="4">
    <source>
        <dbReference type="Proteomes" id="UP000541857"/>
    </source>
</evidence>
<keyword evidence="1" id="KW-0472">Membrane</keyword>
<dbReference type="InterPro" id="IPR036938">
    <property type="entry name" value="PAP2/HPO_sf"/>
</dbReference>
<feature type="transmembrane region" description="Helical" evidence="1">
    <location>
        <begin position="180"/>
        <end position="204"/>
    </location>
</feature>
<proteinExistence type="predicted"/>
<dbReference type="CDD" id="cd03392">
    <property type="entry name" value="PAP2_like_2"/>
    <property type="match status" value="1"/>
</dbReference>
<feature type="transmembrane region" description="Helical" evidence="1">
    <location>
        <begin position="114"/>
        <end position="132"/>
    </location>
</feature>
<keyword evidence="1" id="KW-0812">Transmembrane</keyword>
<dbReference type="SMART" id="SM00014">
    <property type="entry name" value="acidPPc"/>
    <property type="match status" value="1"/>
</dbReference>
<dbReference type="AlphaFoldDB" id="A0A7W2M261"/>
<keyword evidence="1" id="KW-1133">Transmembrane helix</keyword>
<sequence>MRKIVGLLISKLRTFLRDKFDQYDVTLPYIITVVIALVLVVGGINLFVELTETLKSDVLADYDHRITEYVISHRNPSLTKYFIFVTHVGDIYGYAIVLGAIALLSIFVYKRWKYAVQIVLVLALSAISNLILKRFIDRARPGIEHMVSVETLSYPSGHAMSAMAFYGFLMYLFYRFNINVFLKIIIILLLGFLILSIGISRIYLGVHFPSDIAGGYIAGFIWVIFCILIFDLIEVFRRDPQTASV</sequence>
<feature type="transmembrane region" description="Helical" evidence="1">
    <location>
        <begin position="152"/>
        <end position="173"/>
    </location>
</feature>
<dbReference type="Proteomes" id="UP000541857">
    <property type="component" value="Unassembled WGS sequence"/>
</dbReference>
<accession>A0A7W2M261</accession>
<dbReference type="SUPFAM" id="SSF48317">
    <property type="entry name" value="Acid phosphatase/Vanadium-dependent haloperoxidase"/>
    <property type="match status" value="1"/>
</dbReference>
<feature type="transmembrane region" description="Helical" evidence="1">
    <location>
        <begin position="27"/>
        <end position="48"/>
    </location>
</feature>
<feature type="domain" description="Phosphatidic acid phosphatase type 2/haloperoxidase" evidence="2">
    <location>
        <begin position="116"/>
        <end position="227"/>
    </location>
</feature>
<name>A0A7W2M261_9FLAO</name>
<reference evidence="3 4" key="1">
    <citation type="submission" date="2020-07" db="EMBL/GenBank/DDBJ databases">
        <title>Bacterium isolated from marine sediment.</title>
        <authorList>
            <person name="Shang D."/>
        </authorList>
    </citation>
    <scope>NUCLEOTIDE SEQUENCE [LARGE SCALE GENOMIC DNA]</scope>
    <source>
        <strain evidence="3 4">F6074</strain>
    </source>
</reference>
<evidence type="ECO:0000313" key="3">
    <source>
        <dbReference type="EMBL" id="MBA6151307.1"/>
    </source>
</evidence>